<keyword evidence="8" id="KW-1185">Reference proteome</keyword>
<gene>
    <name evidence="7" type="ORF">RB2654_08407</name>
</gene>
<dbReference type="InterPro" id="IPR020827">
    <property type="entry name" value="Asparaginase/glutaminase_AS1"/>
</dbReference>
<evidence type="ECO:0000256" key="2">
    <source>
        <dbReference type="PIRSR" id="PIRSR001220-1"/>
    </source>
</evidence>
<dbReference type="SUPFAM" id="SSF53774">
    <property type="entry name" value="Glutaminase/Asparaginase"/>
    <property type="match status" value="1"/>
</dbReference>
<comment type="similarity">
    <text evidence="1">Belongs to the asparaginase 1 family.</text>
</comment>
<dbReference type="PANTHER" id="PTHR11707:SF28">
    <property type="entry name" value="60 KDA LYSOPHOSPHOLIPASE"/>
    <property type="match status" value="1"/>
</dbReference>
<evidence type="ECO:0000256" key="1">
    <source>
        <dbReference type="ARBA" id="ARBA00010518"/>
    </source>
</evidence>
<evidence type="ECO:0000313" key="8">
    <source>
        <dbReference type="Proteomes" id="UP000002931"/>
    </source>
</evidence>
<dbReference type="PIRSF" id="PIRSF001220">
    <property type="entry name" value="L-ASNase_gatD"/>
    <property type="match status" value="1"/>
</dbReference>
<dbReference type="PROSITE" id="PS51732">
    <property type="entry name" value="ASN_GLN_ASE_3"/>
    <property type="match status" value="1"/>
</dbReference>
<dbReference type="InterPro" id="IPR037152">
    <property type="entry name" value="L-asparaginase_N_sf"/>
</dbReference>
<dbReference type="PANTHER" id="PTHR11707">
    <property type="entry name" value="L-ASPARAGINASE"/>
    <property type="match status" value="1"/>
</dbReference>
<dbReference type="InterPro" id="IPR040919">
    <property type="entry name" value="Asparaginase_C"/>
</dbReference>
<dbReference type="GO" id="GO:0006520">
    <property type="term" value="P:amino acid metabolic process"/>
    <property type="evidence" value="ECO:0007669"/>
    <property type="project" value="InterPro"/>
</dbReference>
<comment type="caution">
    <text evidence="7">The sequence shown here is derived from an EMBL/GenBank/DDBJ whole genome shotgun (WGS) entry which is preliminary data.</text>
</comment>
<feature type="domain" description="Asparaginase/glutaminase C-terminal" evidence="6">
    <location>
        <begin position="184"/>
        <end position="283"/>
    </location>
</feature>
<accession>A3VHM2</accession>
<dbReference type="eggNOG" id="COG0252">
    <property type="taxonomic scope" value="Bacteria"/>
</dbReference>
<proteinExistence type="inferred from homology"/>
<evidence type="ECO:0000259" key="5">
    <source>
        <dbReference type="Pfam" id="PF00710"/>
    </source>
</evidence>
<feature type="active site" evidence="4">
    <location>
        <position position="11"/>
    </location>
</feature>
<dbReference type="RefSeq" id="WP_008330496.1">
    <property type="nucleotide sequence ID" value="NZ_CH902578.1"/>
</dbReference>
<dbReference type="EMBL" id="AAMT01000009">
    <property type="protein sequence ID" value="EAQ12213.1"/>
    <property type="molecule type" value="Genomic_DNA"/>
</dbReference>
<protein>
    <submittedName>
        <fullName evidence="7">L-asparaginase I</fullName>
    </submittedName>
</protein>
<dbReference type="Gene3D" id="3.40.50.40">
    <property type="match status" value="1"/>
</dbReference>
<dbReference type="STRING" id="314271.RB2654_08407"/>
<organism evidence="7 8">
    <name type="scientific">Maritimibacter alkaliphilus HTCC2654</name>
    <dbReference type="NCBI Taxonomy" id="314271"/>
    <lineage>
        <taxon>Bacteria</taxon>
        <taxon>Pseudomonadati</taxon>
        <taxon>Pseudomonadota</taxon>
        <taxon>Alphaproteobacteria</taxon>
        <taxon>Rhodobacterales</taxon>
        <taxon>Roseobacteraceae</taxon>
        <taxon>Maritimibacter</taxon>
    </lineage>
</organism>
<evidence type="ECO:0000256" key="3">
    <source>
        <dbReference type="PIRSR" id="PIRSR001220-2"/>
    </source>
</evidence>
<dbReference type="Gene3D" id="3.40.50.1170">
    <property type="entry name" value="L-asparaginase, N-terminal domain"/>
    <property type="match status" value="1"/>
</dbReference>
<feature type="domain" description="L-asparaginase N-terminal" evidence="5">
    <location>
        <begin position="3"/>
        <end position="172"/>
    </location>
</feature>
<evidence type="ECO:0000256" key="4">
    <source>
        <dbReference type="PROSITE-ProRule" id="PRU10099"/>
    </source>
</evidence>
<dbReference type="GO" id="GO:0004067">
    <property type="term" value="F:asparaginase activity"/>
    <property type="evidence" value="ECO:0007669"/>
    <property type="project" value="UniProtKB-UniRule"/>
</dbReference>
<feature type="binding site" evidence="3">
    <location>
        <position position="53"/>
    </location>
    <ligand>
        <name>substrate</name>
    </ligand>
</feature>
<dbReference type="Proteomes" id="UP000002931">
    <property type="component" value="Unassembled WGS sequence"/>
</dbReference>
<evidence type="ECO:0000259" key="6">
    <source>
        <dbReference type="Pfam" id="PF17763"/>
    </source>
</evidence>
<dbReference type="Pfam" id="PF00710">
    <property type="entry name" value="Asparaginase"/>
    <property type="match status" value="1"/>
</dbReference>
<dbReference type="OrthoDB" id="9788068at2"/>
<name>A3VHM2_9RHOB</name>
<feature type="active site" description="O-isoaspartyl threonine intermediate" evidence="2">
    <location>
        <position position="11"/>
    </location>
</feature>
<sequence>MEIVLIHTGGTIGMVPSPDGLVPERGRVERAVEALMPTGARLTTHLFDPLLDSADVGPDDWNRMLDLIDAHPGASILVTHGTDTMSFTGAALAQALAGRDVRVILCGAMAPLGAGEGARANLTLAVATLIAPGWTGVKCAFAQKIMEAGGLIKHDTRGDDAFRSVPQDPVGPPETRRFDPDRRLAVLALTPGLPASALSGALAALDGAVLRVFGAGTVMHDAEVHAALAGAVSQGKRIRAVSQCEGGGLAPGHYAAGAALWAAGVENGGRETPEAALVKLWLAGGRS</sequence>
<dbReference type="InterPro" id="IPR006034">
    <property type="entry name" value="Asparaginase/glutaminase-like"/>
</dbReference>
<evidence type="ECO:0000313" key="7">
    <source>
        <dbReference type="EMBL" id="EAQ12213.1"/>
    </source>
</evidence>
<dbReference type="SMART" id="SM00870">
    <property type="entry name" value="Asparaginase"/>
    <property type="match status" value="1"/>
</dbReference>
<reference evidence="7 8" key="1">
    <citation type="journal article" date="2010" name="J. Bacteriol.">
        <title>Genome sequences of Pelagibaca bermudensis HTCC2601T and Maritimibacter alkaliphilus HTCC2654T, the type strains of two marine Roseobacter genera.</title>
        <authorList>
            <person name="Thrash J.C."/>
            <person name="Cho J.C."/>
            <person name="Ferriera S."/>
            <person name="Johnson J."/>
            <person name="Vergin K.L."/>
            <person name="Giovannoni S.J."/>
        </authorList>
    </citation>
    <scope>NUCLEOTIDE SEQUENCE [LARGE SCALE GENOMIC DNA]</scope>
    <source>
        <strain evidence="7 8">HTCC2654</strain>
    </source>
</reference>
<dbReference type="PROSITE" id="PS00144">
    <property type="entry name" value="ASN_GLN_ASE_1"/>
    <property type="match status" value="1"/>
</dbReference>
<dbReference type="InterPro" id="IPR027473">
    <property type="entry name" value="L-asparaginase_C"/>
</dbReference>
<dbReference type="AlphaFoldDB" id="A3VHM2"/>
<dbReference type="HOGENOM" id="CLU_019134_2_3_5"/>
<dbReference type="PIRSF" id="PIRSF500176">
    <property type="entry name" value="L_ASNase"/>
    <property type="match status" value="1"/>
</dbReference>
<dbReference type="Pfam" id="PF17763">
    <property type="entry name" value="Asparaginase_C"/>
    <property type="match status" value="1"/>
</dbReference>
<feature type="binding site" evidence="3">
    <location>
        <begin position="82"/>
        <end position="83"/>
    </location>
    <ligand>
        <name>substrate</name>
    </ligand>
</feature>
<dbReference type="InterPro" id="IPR036152">
    <property type="entry name" value="Asp/glu_Ase-like_sf"/>
</dbReference>
<dbReference type="InterPro" id="IPR027474">
    <property type="entry name" value="L-asparaginase_N"/>
</dbReference>
<dbReference type="PRINTS" id="PR00139">
    <property type="entry name" value="ASNGLNASE"/>
</dbReference>